<dbReference type="EMBL" id="CP029533">
    <property type="protein sequence ID" value="AYU82567.1"/>
    <property type="molecule type" value="Genomic_DNA"/>
</dbReference>
<evidence type="ECO:0000313" key="1">
    <source>
        <dbReference type="EMBL" id="AYU82567.1"/>
    </source>
</evidence>
<dbReference type="EMBL" id="FR799621">
    <property type="protein sequence ID" value="CBZ37689.1"/>
    <property type="molecule type" value="Genomic_DNA"/>
</dbReference>
<dbReference type="GeneID" id="13392780"/>
<reference evidence="1 5" key="4">
    <citation type="journal article" date="2018" name="Sci. Rep.">
        <title>A complete Leishmania donovani reference genome identifies novel genetic variations associated with virulence.</title>
        <authorList>
            <person name="Lypaczewski P."/>
            <person name="Hoshizaki J."/>
            <person name="Zhang W.-W."/>
            <person name="McCall L.-I."/>
            <person name="Torcivia-Rodriguez J."/>
            <person name="Simonyan V."/>
            <person name="Kaur A."/>
            <person name="Dewar K."/>
            <person name="Matlashewski G."/>
        </authorList>
    </citation>
    <scope>NUCLEOTIDE SEQUENCE [LARGE SCALE GENOMIC DNA]</scope>
    <source>
        <strain evidence="1 5">LdCL</strain>
    </source>
</reference>
<dbReference type="VEuPathDB" id="TriTrypDB:LdCL_340028900"/>
<proteinExistence type="predicted"/>
<reference evidence="4" key="3">
    <citation type="submission" date="2011-02" db="EMBL/GenBank/DDBJ databases">
        <title>Whole genome sequencing of Leishmania donovani clinical lines reveals dynamic variation related to drug resistance.</title>
        <authorList>
            <person name="Downing T."/>
            <person name="Imamura H."/>
            <person name="Sanders M."/>
            <person name="Decuypere S."/>
            <person name="Hertz-Fowler C."/>
            <person name="Clark T.G."/>
            <person name="Rijal S."/>
            <person name="Sundar S."/>
            <person name="Quail M.A."/>
            <person name="De Doncker S."/>
            <person name="Maes I."/>
            <person name="Vanaerschot M."/>
            <person name="Stark O."/>
            <person name="Schonian G."/>
            <person name="Dujardin J.C."/>
            <person name="Berriman M."/>
        </authorList>
    </citation>
    <scope>NUCLEOTIDE SEQUENCE [LARGE SCALE GENOMIC DNA]</scope>
    <source>
        <strain evidence="4">BPK282A1</strain>
    </source>
</reference>
<reference evidence="2 4" key="1">
    <citation type="journal article" date="2011" name="Genome Res.">
        <title>Whole genome sequencing of multiple Leishmania donovani clinical isolates provides insights into population structure and mechanisms of drug resistance.</title>
        <authorList>
            <person name="Downing T."/>
            <person name="Imamura H."/>
            <person name="Decuypere S."/>
            <person name="Clark T.G."/>
            <person name="Coombs G.H."/>
            <person name="Cotton J.A."/>
            <person name="Hilley J.D."/>
            <person name="de Doncker S."/>
            <person name="Maes I."/>
            <person name="Mottram J.C."/>
            <person name="Quail M.A."/>
            <person name="Rijal S."/>
            <person name="Sanders M."/>
            <person name="Schonian G."/>
            <person name="Stark O."/>
            <person name="Sundar S."/>
            <person name="Vanaerschot M."/>
            <person name="Hertz-Fowler C."/>
            <person name="Dujardin J.C."/>
            <person name="Berriman M."/>
        </authorList>
    </citation>
    <scope>NUCLEOTIDE SEQUENCE [LARGE SCALE GENOMIC DNA]</scope>
    <source>
        <strain evidence="2 4">BPK282A1</strain>
    </source>
</reference>
<accession>E9BR10</accession>
<dbReference type="Proteomes" id="UP000274082">
    <property type="component" value="Chromosome 34"/>
</dbReference>
<dbReference type="Proteomes" id="UP000318447">
    <property type="component" value="Unassembled WGS sequence"/>
</dbReference>
<dbReference type="AlphaFoldDB" id="A0A3Q8IHA0"/>
<dbReference type="OMA" id="WEWENRA"/>
<dbReference type="VEuPathDB" id="TriTrypDB:LDHU3_34.3550"/>
<dbReference type="OrthoDB" id="261736at2759"/>
<evidence type="ECO:0000313" key="5">
    <source>
        <dbReference type="Proteomes" id="UP000274082"/>
    </source>
</evidence>
<protein>
    <submittedName>
        <fullName evidence="1">Uncharacterized protein</fullName>
    </submittedName>
</protein>
<reference evidence="3" key="6">
    <citation type="submission" date="2019-02" db="EMBL/GenBank/DDBJ databases">
        <title>FDA dAtabase for Regulatory Grade micrObial Sequences (FDA-ARGOS): Supporting development and validation of Infectious Disease Dx tests.</title>
        <authorList>
            <person name="Duncan R."/>
            <person name="Fisher C."/>
            <person name="Tallon L.J."/>
            <person name="Sadzewicz L."/>
            <person name="Sengamalay N."/>
            <person name="Ott S."/>
            <person name="Godinez A."/>
            <person name="Nagaraj S."/>
            <person name="Nadendla S."/>
            <person name="Sichtig H."/>
        </authorList>
    </citation>
    <scope>NUCLEOTIDE SEQUENCE</scope>
    <source>
        <strain evidence="3">FDAARGOS_361</strain>
    </source>
</reference>
<gene>
    <name evidence="3" type="ORF">CGC21_26355</name>
    <name evidence="2" type="ORF">LDBPK_342120</name>
    <name evidence="1" type="ORF">LdCL_340028900</name>
</gene>
<evidence type="ECO:0000313" key="4">
    <source>
        <dbReference type="Proteomes" id="UP000008980"/>
    </source>
</evidence>
<evidence type="ECO:0000313" key="3">
    <source>
        <dbReference type="EMBL" id="TPP40117.1"/>
    </source>
</evidence>
<accession>A0A3Q8IHA0</accession>
<evidence type="ECO:0000313" key="2">
    <source>
        <dbReference type="EMBL" id="CBZ37689.1"/>
    </source>
</evidence>
<evidence type="ECO:0000313" key="6">
    <source>
        <dbReference type="Proteomes" id="UP000318447"/>
    </source>
</evidence>
<keyword evidence="5" id="KW-1185">Reference proteome</keyword>
<dbReference type="KEGG" id="ldo:LDBPK_342120"/>
<reference evidence="6" key="5">
    <citation type="submission" date="2019-02" db="EMBL/GenBank/DDBJ databases">
        <title>FDA dAtabase for Regulatory Grade micrObial Sequences (FDA-ARGOS): Supporting development and validation of Infectious Disease Dx tests.</title>
        <authorList>
            <person name="Duncan R."/>
            <person name="Fisher C."/>
            <person name="Tallon L."/>
            <person name="Sadzewicz L."/>
            <person name="Sengamalay N."/>
            <person name="Ott S."/>
            <person name="Godinez A."/>
            <person name="Nagaraj S."/>
            <person name="Vavikolanu K."/>
            <person name="Nadendla S."/>
            <person name="Aluvathingal J."/>
            <person name="Sichtig H."/>
        </authorList>
    </citation>
    <scope>NUCLEOTIDE SEQUENCE [LARGE SCALE GENOMIC DNA]</scope>
    <source>
        <strain evidence="6">FDAARGOS_361</strain>
    </source>
</reference>
<sequence>MSHIHHTYHGRAGSSITTLSCSSLAAQGSEKQRQYGQRCALLREERYRRGSICALENNEWAELSIVCADELAVEWWREDARKSNNAGPTEPRPTRYTYRYRAGTTVSVLPVGQSTEALNGSLTAAVGTVNAEENQLRLWEWENRADLQEWELGERQEMAQAMQSILVAQRELELAHLEAACRRVMNGTTALDWTSYPRYDRPELLS</sequence>
<organism evidence="1 5">
    <name type="scientific">Leishmania donovani</name>
    <dbReference type="NCBI Taxonomy" id="5661"/>
    <lineage>
        <taxon>Eukaryota</taxon>
        <taxon>Discoba</taxon>
        <taxon>Euglenozoa</taxon>
        <taxon>Kinetoplastea</taxon>
        <taxon>Metakinetoplastina</taxon>
        <taxon>Trypanosomatida</taxon>
        <taxon>Trypanosomatidae</taxon>
        <taxon>Leishmaniinae</taxon>
        <taxon>Leishmania</taxon>
    </lineage>
</organism>
<dbReference type="RefSeq" id="XP_003864371.1">
    <property type="nucleotide sequence ID" value="XM_003864323.1"/>
</dbReference>
<dbReference type="VEuPathDB" id="TriTrypDB:LdBPK_342120.1"/>
<dbReference type="EMBL" id="RHLC01000004">
    <property type="protein sequence ID" value="TPP40117.1"/>
    <property type="molecule type" value="Genomic_DNA"/>
</dbReference>
<dbReference type="Proteomes" id="UP000008980">
    <property type="component" value="Chromosome 34"/>
</dbReference>
<name>A0A3Q8IHA0_LEIDO</name>
<reference evidence="2" key="2">
    <citation type="submission" date="2011-01" db="EMBL/GenBank/DDBJ databases">
        <authorList>
            <person name="Zhao B.P."/>
            <person name="Ren Z.A."/>
            <person name="Li C.D."/>
        </authorList>
    </citation>
    <scope>NUCLEOTIDE SEQUENCE</scope>
    <source>
        <strain evidence="2">BPK282A1</strain>
    </source>
</reference>